<comment type="caution">
    <text evidence="1">The sequence shown here is derived from an EMBL/GenBank/DDBJ whole genome shotgun (WGS) entry which is preliminary data.</text>
</comment>
<evidence type="ECO:0008006" key="3">
    <source>
        <dbReference type="Google" id="ProtNLM"/>
    </source>
</evidence>
<sequence>MPYQAFLEALSAPRSGVYKRVFRTMTPEETGGAVLWAQSMSMALQSLMLTFEVTLRNRIHISLSRQATEGTTNPVDSFAWYDHRLGMHKLEGETYRKVERILCDEQDVRLPTQPTPDRVIARLSFGVWPNILEQQLPTPVVQARTFLDVFPHYPRKPKHYWKHAENRKIAVDKVKDVKGWRNRIAHCKPVWTEGWYRCSQAQHWTEVLDRVKGRRSEMLEVLGWMCPQTVEVYKMSYSGRLFDALVTEQAVLAHICQPHVPAIGPIYPEADIEAMKAYKAR</sequence>
<organism evidence="1 2">
    <name type="scientific">Malikia granosa</name>
    <dbReference type="NCBI Taxonomy" id="263067"/>
    <lineage>
        <taxon>Bacteria</taxon>
        <taxon>Pseudomonadati</taxon>
        <taxon>Pseudomonadota</taxon>
        <taxon>Betaproteobacteria</taxon>
        <taxon>Burkholderiales</taxon>
        <taxon>Comamonadaceae</taxon>
        <taxon>Malikia</taxon>
    </lineage>
</organism>
<evidence type="ECO:0000313" key="2">
    <source>
        <dbReference type="Proteomes" id="UP000238589"/>
    </source>
</evidence>
<accession>A0A2S9K2Y0</accession>
<name>A0A2S9K2Y0_9BURK</name>
<dbReference type="Proteomes" id="UP000238589">
    <property type="component" value="Unassembled WGS sequence"/>
</dbReference>
<gene>
    <name evidence="1" type="ORF">C6P64_12835</name>
</gene>
<dbReference type="EMBL" id="PVLQ01000048">
    <property type="protein sequence ID" value="PRD64747.1"/>
    <property type="molecule type" value="Genomic_DNA"/>
</dbReference>
<protein>
    <recommendedName>
        <fullName evidence="3">CAAX protease</fullName>
    </recommendedName>
</protein>
<evidence type="ECO:0000313" key="1">
    <source>
        <dbReference type="EMBL" id="PRD64747.1"/>
    </source>
</evidence>
<dbReference type="AlphaFoldDB" id="A0A2S9K2Y0"/>
<proteinExistence type="predicted"/>
<reference evidence="1 2" key="1">
    <citation type="submission" date="2018-03" db="EMBL/GenBank/DDBJ databases">
        <title>Comparative genomics illustrates the genes involved in a hyperalkaliphilic mechanisms of Serpentinomonas isolated from highly-alkaline calcium-rich serpentinized springs.</title>
        <authorList>
            <person name="Suzuki S."/>
            <person name="Ishii S."/>
            <person name="Walworth N."/>
            <person name="Bird L."/>
            <person name="Kuenen J.G."/>
            <person name="Nealson K.H."/>
        </authorList>
    </citation>
    <scope>NUCLEOTIDE SEQUENCE [LARGE SCALE GENOMIC DNA]</scope>
    <source>
        <strain evidence="1 2">P1</strain>
    </source>
</reference>
<keyword evidence="2" id="KW-1185">Reference proteome</keyword>